<name>A0AAW1PSH1_9CHLO</name>
<dbReference type="SUPFAM" id="SSF49879">
    <property type="entry name" value="SMAD/FHA domain"/>
    <property type="match status" value="1"/>
</dbReference>
<feature type="compositionally biased region" description="Polar residues" evidence="1">
    <location>
        <begin position="593"/>
        <end position="603"/>
    </location>
</feature>
<feature type="compositionally biased region" description="Low complexity" evidence="1">
    <location>
        <begin position="475"/>
        <end position="485"/>
    </location>
</feature>
<feature type="compositionally biased region" description="Basic and acidic residues" evidence="1">
    <location>
        <begin position="1"/>
        <end position="11"/>
    </location>
</feature>
<dbReference type="PROSITE" id="PS50006">
    <property type="entry name" value="FHA_DOMAIN"/>
    <property type="match status" value="1"/>
</dbReference>
<dbReference type="Gene3D" id="2.60.200.20">
    <property type="match status" value="1"/>
</dbReference>
<reference evidence="3 4" key="1">
    <citation type="journal article" date="2024" name="Nat. Commun.">
        <title>Phylogenomics reveals the evolutionary origins of lichenization in chlorophyte algae.</title>
        <authorList>
            <person name="Puginier C."/>
            <person name="Libourel C."/>
            <person name="Otte J."/>
            <person name="Skaloud P."/>
            <person name="Haon M."/>
            <person name="Grisel S."/>
            <person name="Petersen M."/>
            <person name="Berrin J.G."/>
            <person name="Delaux P.M."/>
            <person name="Dal Grande F."/>
            <person name="Keller J."/>
        </authorList>
    </citation>
    <scope>NUCLEOTIDE SEQUENCE [LARGE SCALE GENOMIC DNA]</scope>
    <source>
        <strain evidence="3 4">SAG 2036</strain>
    </source>
</reference>
<feature type="compositionally biased region" description="Low complexity" evidence="1">
    <location>
        <begin position="366"/>
        <end position="376"/>
    </location>
</feature>
<protein>
    <recommendedName>
        <fullName evidence="2">FHA domain-containing protein</fullName>
    </recommendedName>
</protein>
<feature type="compositionally biased region" description="Low complexity" evidence="1">
    <location>
        <begin position="13"/>
        <end position="22"/>
    </location>
</feature>
<sequence>MSDGGFKRPADKVPAATTTLPAPQAAVVHAERARAVAAAQAAAASALPGQRERAIAEAASQAYTLTAPQEEAAVPEQSSASPAKNAAVYTPPAWSGEPKGVQYVLEVMKNGQIVETRQLGGREYFTFGRSPQCEMQLEHPSISRLHAVLQFKGSDASCFVYDCGSSHGSFLNKRRLKAQVYAPFRVGDMLKLGQSTRVLILQGPADLMPEEGLSRMQRHTLAALEAKEARKDRERALAQVEMSKALSNGISWGLSEEATQDSDSAIGAGGVLDWRTYASSHGLTDKQQKLADKVRRCENRLANLQKEYDAIHNKQKAMEELTPGQAAVLARNEQQIDKVTEEMEDLEEVLTDSIGDSIRGKREAAEAGAGTANAQAKPSRRRDREEDDDSADSSGDEFYDRTAGPAAAAAGGTAPAKRQKRDDAAAVEADDPASLFGKKEALKEERVKLAAALAAERLRVAPRDSSGAPPRQDGDSSAQQDDSPQGEASAAADPLDAFMTGLATSLEHDKVQRLEKESANIEAEMARCEHLLKLADPEGYFKEGTRAAADAKAKGAAVLAAERKRRDAAAAKVRERKEAEARKAQEAAFTGDGRTSLNERLGY</sequence>
<comment type="caution">
    <text evidence="3">The sequence shown here is derived from an EMBL/GenBank/DDBJ whole genome shotgun (WGS) entry which is preliminary data.</text>
</comment>
<feature type="region of interest" description="Disordered" evidence="1">
    <location>
        <begin position="456"/>
        <end position="503"/>
    </location>
</feature>
<keyword evidence="4" id="KW-1185">Reference proteome</keyword>
<dbReference type="SMART" id="SM00240">
    <property type="entry name" value="FHA"/>
    <property type="match status" value="1"/>
</dbReference>
<feature type="compositionally biased region" description="Low complexity" evidence="1">
    <location>
        <begin position="402"/>
        <end position="416"/>
    </location>
</feature>
<feature type="domain" description="FHA" evidence="2">
    <location>
        <begin position="125"/>
        <end position="176"/>
    </location>
</feature>
<feature type="region of interest" description="Disordered" evidence="1">
    <location>
        <begin position="1"/>
        <end position="22"/>
    </location>
</feature>
<feature type="compositionally biased region" description="Acidic residues" evidence="1">
    <location>
        <begin position="385"/>
        <end position="397"/>
    </location>
</feature>
<feature type="region of interest" description="Disordered" evidence="1">
    <location>
        <begin position="68"/>
        <end position="91"/>
    </location>
</feature>
<dbReference type="InterPro" id="IPR050923">
    <property type="entry name" value="Cell_Proc_Reg/RNA_Proc"/>
</dbReference>
<evidence type="ECO:0000256" key="1">
    <source>
        <dbReference type="SAM" id="MobiDB-lite"/>
    </source>
</evidence>
<gene>
    <name evidence="3" type="ORF">WJX73_010298</name>
</gene>
<dbReference type="AlphaFoldDB" id="A0AAW1PSH1"/>
<dbReference type="PANTHER" id="PTHR23308">
    <property type="entry name" value="NUCLEAR INHIBITOR OF PROTEIN PHOSPHATASE-1"/>
    <property type="match status" value="1"/>
</dbReference>
<organism evidence="3 4">
    <name type="scientific">Symbiochloris irregularis</name>
    <dbReference type="NCBI Taxonomy" id="706552"/>
    <lineage>
        <taxon>Eukaryota</taxon>
        <taxon>Viridiplantae</taxon>
        <taxon>Chlorophyta</taxon>
        <taxon>core chlorophytes</taxon>
        <taxon>Trebouxiophyceae</taxon>
        <taxon>Trebouxiales</taxon>
        <taxon>Trebouxiaceae</taxon>
        <taxon>Symbiochloris</taxon>
    </lineage>
</organism>
<feature type="compositionally biased region" description="Basic and acidic residues" evidence="1">
    <location>
        <begin position="566"/>
        <end position="585"/>
    </location>
</feature>
<dbReference type="Proteomes" id="UP001465755">
    <property type="component" value="Unassembled WGS sequence"/>
</dbReference>
<dbReference type="InterPro" id="IPR000253">
    <property type="entry name" value="FHA_dom"/>
</dbReference>
<accession>A0AAW1PSH1</accession>
<feature type="region of interest" description="Disordered" evidence="1">
    <location>
        <begin position="350"/>
        <end position="441"/>
    </location>
</feature>
<dbReference type="CDD" id="cd22677">
    <property type="entry name" value="FHA_Kanadaptin"/>
    <property type="match status" value="1"/>
</dbReference>
<evidence type="ECO:0000313" key="3">
    <source>
        <dbReference type="EMBL" id="KAK9810824.1"/>
    </source>
</evidence>
<evidence type="ECO:0000313" key="4">
    <source>
        <dbReference type="Proteomes" id="UP001465755"/>
    </source>
</evidence>
<dbReference type="InterPro" id="IPR008984">
    <property type="entry name" value="SMAD_FHA_dom_sf"/>
</dbReference>
<evidence type="ECO:0000259" key="2">
    <source>
        <dbReference type="PROSITE" id="PS50006"/>
    </source>
</evidence>
<proteinExistence type="predicted"/>
<dbReference type="EMBL" id="JALJOQ010000014">
    <property type="protein sequence ID" value="KAK9810824.1"/>
    <property type="molecule type" value="Genomic_DNA"/>
</dbReference>
<feature type="region of interest" description="Disordered" evidence="1">
    <location>
        <begin position="566"/>
        <end position="603"/>
    </location>
</feature>
<dbReference type="Pfam" id="PF00498">
    <property type="entry name" value="FHA"/>
    <property type="match status" value="1"/>
</dbReference>